<dbReference type="Proteomes" id="UP000431401">
    <property type="component" value="Unassembled WGS sequence"/>
</dbReference>
<dbReference type="InterPro" id="IPR051122">
    <property type="entry name" value="SDR_DHRS6-like"/>
</dbReference>
<evidence type="ECO:0000256" key="2">
    <source>
        <dbReference type="ARBA" id="ARBA00023002"/>
    </source>
</evidence>
<protein>
    <submittedName>
        <fullName evidence="3">4-formylbenzenesulfonate dehydrogenase TsaC1/TsaC2</fullName>
        <ecNumber evidence="3">1.2.1.62</ecNumber>
    </submittedName>
</protein>
<dbReference type="GO" id="GO:0018482">
    <property type="term" value="F:4-formylbenzenesulfonate dehydrogenase activity"/>
    <property type="evidence" value="ECO:0007669"/>
    <property type="project" value="UniProtKB-EC"/>
</dbReference>
<dbReference type="NCBIfam" id="NF005449">
    <property type="entry name" value="PRK07041.1"/>
    <property type="match status" value="1"/>
</dbReference>
<evidence type="ECO:0000313" key="4">
    <source>
        <dbReference type="Proteomes" id="UP000431401"/>
    </source>
</evidence>
<accession>A0A7K0DQ33</accession>
<organism evidence="3 4">
    <name type="scientific">Nocardia aurantia</name>
    <dbReference type="NCBI Taxonomy" id="2585199"/>
    <lineage>
        <taxon>Bacteria</taxon>
        <taxon>Bacillati</taxon>
        <taxon>Actinomycetota</taxon>
        <taxon>Actinomycetes</taxon>
        <taxon>Mycobacteriales</taxon>
        <taxon>Nocardiaceae</taxon>
        <taxon>Nocardia</taxon>
    </lineage>
</organism>
<reference evidence="3 4" key="1">
    <citation type="submission" date="2019-10" db="EMBL/GenBank/DDBJ databases">
        <title>Nocardia macrotermitis sp. nov. and Nocardia aurantia sp. nov., isolated from the gut of fungus growing-termite Macrotermes natalensis.</title>
        <authorList>
            <person name="Benndorf R."/>
            <person name="Schwitalla J."/>
            <person name="Martin K."/>
            <person name="De Beer W."/>
            <person name="Kaster A.-K."/>
            <person name="Vollmers J."/>
            <person name="Poulsen M."/>
            <person name="Beemelmanns C."/>
        </authorList>
    </citation>
    <scope>NUCLEOTIDE SEQUENCE [LARGE SCALE GENOMIC DNA]</scope>
    <source>
        <strain evidence="3 4">RB56</strain>
    </source>
</reference>
<name>A0A7K0DQ33_9NOCA</name>
<dbReference type="PRINTS" id="PR00081">
    <property type="entry name" value="GDHRDH"/>
</dbReference>
<dbReference type="PANTHER" id="PTHR43477:SF1">
    <property type="entry name" value="DIHYDROANTICAPSIN 7-DEHYDROGENASE"/>
    <property type="match status" value="1"/>
</dbReference>
<dbReference type="AlphaFoldDB" id="A0A7K0DQ33"/>
<keyword evidence="4" id="KW-1185">Reference proteome</keyword>
<gene>
    <name evidence="3" type="primary">tsaC1_2</name>
    <name evidence="3" type="ORF">NRB56_34630</name>
</gene>
<dbReference type="Gene3D" id="3.40.50.720">
    <property type="entry name" value="NAD(P)-binding Rossmann-like Domain"/>
    <property type="match status" value="1"/>
</dbReference>
<sequence>MGLALARRLLAAGEEVTIAARSRSGLDAAATDLGEGDRLHLRQADIADESSVAALFAGLGVLDHVVVTAADMTRGYGPIRDQTLDGARSVVDVKVLGPWLVAKYAAGQVTGSLTVTSGIAAYRPATGGAVVAMANAALEGLVRALALELAPVRVNAVSPGWIDTPIWDDFAGDAKTERLQAMAARLPAGRIGHPDDIAAAFSAVMTNEFLTGTVLHVDGGHHLV</sequence>
<proteinExistence type="inferred from homology"/>
<dbReference type="InterPro" id="IPR036291">
    <property type="entry name" value="NAD(P)-bd_dom_sf"/>
</dbReference>
<evidence type="ECO:0000256" key="1">
    <source>
        <dbReference type="ARBA" id="ARBA00006484"/>
    </source>
</evidence>
<dbReference type="PANTHER" id="PTHR43477">
    <property type="entry name" value="DIHYDROANTICAPSIN 7-DEHYDROGENASE"/>
    <property type="match status" value="1"/>
</dbReference>
<dbReference type="EC" id="1.2.1.62" evidence="3"/>
<dbReference type="SUPFAM" id="SSF51735">
    <property type="entry name" value="NAD(P)-binding Rossmann-fold domains"/>
    <property type="match status" value="1"/>
</dbReference>
<keyword evidence="2 3" id="KW-0560">Oxidoreductase</keyword>
<dbReference type="EMBL" id="WEGI01000007">
    <property type="protein sequence ID" value="MQY27880.1"/>
    <property type="molecule type" value="Genomic_DNA"/>
</dbReference>
<comment type="similarity">
    <text evidence="1">Belongs to the short-chain dehydrogenases/reductases (SDR) family.</text>
</comment>
<comment type="caution">
    <text evidence="3">The sequence shown here is derived from an EMBL/GenBank/DDBJ whole genome shotgun (WGS) entry which is preliminary data.</text>
</comment>
<dbReference type="Pfam" id="PF13561">
    <property type="entry name" value="adh_short_C2"/>
    <property type="match status" value="1"/>
</dbReference>
<dbReference type="InterPro" id="IPR002347">
    <property type="entry name" value="SDR_fam"/>
</dbReference>
<evidence type="ECO:0000313" key="3">
    <source>
        <dbReference type="EMBL" id="MQY27880.1"/>
    </source>
</evidence>